<dbReference type="PROSITE" id="PS51044">
    <property type="entry name" value="ZF_SP_RING"/>
    <property type="match status" value="1"/>
</dbReference>
<sequence length="597" mass="66308">MKQKVVTNANLKNLKVHIKWGGRVLRNLVVMDLPFYDVHQTLLEPMELPAILSGAKTPCKQSFSFSIPRESLGNWSQLLPLPRFEIQLRFFQVPVNYASQELADDFPLNCIARVEDQIVQLPSVIPTNKPNVEPKRPSRPVDITQNCLSARDATRPVRLMVEWTGDRRTWAVAVYLVYRVTSEILRDRATGVANNSVSGNKEVLNHWQEDHVTRDLIRARLSGATDDDIAMAQLKISLLCPLSRTRITLPARCKKCSHLQCFDLYNYLQMNEKRPTWRCPVCSDWAPFKYIIIDGYFQKVLASVDIEAVEIELLADGSYRTVKSECVNMDDDDMPSMSTANNAQSPLPNVTMAVSYPNKPRTNIEDVIVLSDSDDEEREAVDQAIRMSLSDSAPSSTTPNPRSRDSSIIILDDESPPRSTAALIQNTTGSQSSSSLPTILTLPSTSTHTLVTTATSTAAITSNVLGVTSRITAPQSHSVLNGRQSVYNNTASLPYYHQSQWSQTSASRPQYPTSQVQGLSTGATFPITYKTTQTRNLLGRYQPNNSSAHSFNYTNPSDPPQVQPFGTSVPNIEQVLASLVQQSTYSNGGVSTVDYDC</sequence>
<evidence type="ECO:0000256" key="7">
    <source>
        <dbReference type="ARBA" id="ARBA00022833"/>
    </source>
</evidence>
<dbReference type="STRING" id="29172.A0A0D8Y4A6"/>
<dbReference type="PROSITE" id="PS51466">
    <property type="entry name" value="PINIT"/>
    <property type="match status" value="1"/>
</dbReference>
<name>A0A0D8Y4A6_DICVI</name>
<evidence type="ECO:0000313" key="13">
    <source>
        <dbReference type="Proteomes" id="UP000053766"/>
    </source>
</evidence>
<dbReference type="UniPathway" id="UPA00886"/>
<evidence type="ECO:0000256" key="5">
    <source>
        <dbReference type="ARBA" id="ARBA00022771"/>
    </source>
</evidence>
<dbReference type="InterPro" id="IPR004181">
    <property type="entry name" value="Znf_MIZ"/>
</dbReference>
<keyword evidence="5 8" id="KW-0863">Zinc-finger</keyword>
<dbReference type="GO" id="GO:0016925">
    <property type="term" value="P:protein sumoylation"/>
    <property type="evidence" value="ECO:0007669"/>
    <property type="project" value="UniProtKB-UniPathway"/>
</dbReference>
<evidence type="ECO:0000256" key="9">
    <source>
        <dbReference type="SAM" id="MobiDB-lite"/>
    </source>
</evidence>
<organism evidence="12 13">
    <name type="scientific">Dictyocaulus viviparus</name>
    <name type="common">Bovine lungworm</name>
    <dbReference type="NCBI Taxonomy" id="29172"/>
    <lineage>
        <taxon>Eukaryota</taxon>
        <taxon>Metazoa</taxon>
        <taxon>Ecdysozoa</taxon>
        <taxon>Nematoda</taxon>
        <taxon>Chromadorea</taxon>
        <taxon>Rhabditida</taxon>
        <taxon>Rhabditina</taxon>
        <taxon>Rhabditomorpha</taxon>
        <taxon>Strongyloidea</taxon>
        <taxon>Metastrongylidae</taxon>
        <taxon>Dictyocaulus</taxon>
    </lineage>
</organism>
<keyword evidence="13" id="KW-1185">Reference proteome</keyword>
<protein>
    <submittedName>
        <fullName evidence="12">MIZ/SP-RING zinc finger</fullName>
    </submittedName>
</protein>
<dbReference type="InterPro" id="IPR038654">
    <property type="entry name" value="PINIT_sf"/>
</dbReference>
<accession>A0A0D8Y4A6</accession>
<dbReference type="GO" id="GO:0000785">
    <property type="term" value="C:chromatin"/>
    <property type="evidence" value="ECO:0007669"/>
    <property type="project" value="TreeGrafter"/>
</dbReference>
<dbReference type="AlphaFoldDB" id="A0A0D8Y4A6"/>
<dbReference type="EMBL" id="KN716178">
    <property type="protein sequence ID" value="KJH51678.1"/>
    <property type="molecule type" value="Genomic_DNA"/>
</dbReference>
<keyword evidence="4" id="KW-0479">Metal-binding</keyword>
<evidence type="ECO:0000256" key="2">
    <source>
        <dbReference type="ARBA" id="ARBA00005383"/>
    </source>
</evidence>
<evidence type="ECO:0000259" key="10">
    <source>
        <dbReference type="PROSITE" id="PS51044"/>
    </source>
</evidence>
<dbReference type="InterPro" id="IPR023321">
    <property type="entry name" value="PINIT"/>
</dbReference>
<dbReference type="Proteomes" id="UP000053766">
    <property type="component" value="Unassembled WGS sequence"/>
</dbReference>
<keyword evidence="6" id="KW-0833">Ubl conjugation pathway</keyword>
<comment type="pathway">
    <text evidence="1">Protein modification; protein sumoylation.</text>
</comment>
<comment type="similarity">
    <text evidence="2">Belongs to the PIAS family.</text>
</comment>
<dbReference type="Gene3D" id="3.30.40.10">
    <property type="entry name" value="Zinc/RING finger domain, C3HC4 (zinc finger)"/>
    <property type="match status" value="1"/>
</dbReference>
<feature type="region of interest" description="Disordered" evidence="9">
    <location>
        <begin position="386"/>
        <end position="417"/>
    </location>
</feature>
<dbReference type="Pfam" id="PF14324">
    <property type="entry name" value="PINIT"/>
    <property type="match status" value="1"/>
</dbReference>
<dbReference type="OrthoDB" id="5875376at2759"/>
<dbReference type="GO" id="GO:0006357">
    <property type="term" value="P:regulation of transcription by RNA polymerase II"/>
    <property type="evidence" value="ECO:0007669"/>
    <property type="project" value="TreeGrafter"/>
</dbReference>
<dbReference type="GO" id="GO:0061665">
    <property type="term" value="F:SUMO ligase activity"/>
    <property type="evidence" value="ECO:0007669"/>
    <property type="project" value="TreeGrafter"/>
</dbReference>
<reference evidence="13" key="2">
    <citation type="journal article" date="2016" name="Sci. Rep.">
        <title>Dictyocaulus viviparus genome, variome and transcriptome elucidate lungworm biology and support future intervention.</title>
        <authorList>
            <person name="McNulty S.N."/>
            <person name="Strube C."/>
            <person name="Rosa B.A."/>
            <person name="Martin J.C."/>
            <person name="Tyagi R."/>
            <person name="Choi Y.J."/>
            <person name="Wang Q."/>
            <person name="Hallsworth Pepin K."/>
            <person name="Zhang X."/>
            <person name="Ozersky P."/>
            <person name="Wilson R.K."/>
            <person name="Sternberg P.W."/>
            <person name="Gasser R.B."/>
            <person name="Mitreva M."/>
        </authorList>
    </citation>
    <scope>NUCLEOTIDE SEQUENCE [LARGE SCALE GENOMIC DNA]</scope>
    <source>
        <strain evidence="13">HannoverDv2000</strain>
    </source>
</reference>
<feature type="domain" description="SP-RING-type" evidence="10">
    <location>
        <begin position="225"/>
        <end position="306"/>
    </location>
</feature>
<dbReference type="PANTHER" id="PTHR10782">
    <property type="entry name" value="ZINC FINGER MIZ DOMAIN-CONTAINING PROTEIN"/>
    <property type="match status" value="1"/>
</dbReference>
<evidence type="ECO:0000256" key="8">
    <source>
        <dbReference type="PROSITE-ProRule" id="PRU00452"/>
    </source>
</evidence>
<dbReference type="Gene3D" id="2.60.120.780">
    <property type="entry name" value="PINIT domain"/>
    <property type="match status" value="1"/>
</dbReference>
<evidence type="ECO:0000256" key="1">
    <source>
        <dbReference type="ARBA" id="ARBA00004718"/>
    </source>
</evidence>
<evidence type="ECO:0000313" key="12">
    <source>
        <dbReference type="EMBL" id="KJH51678.1"/>
    </source>
</evidence>
<keyword evidence="3" id="KW-0808">Transferase</keyword>
<dbReference type="PANTHER" id="PTHR10782:SF94">
    <property type="entry name" value="SUPPRESSOR OF VARIEGATION 2-10, ISOFORM I"/>
    <property type="match status" value="1"/>
</dbReference>
<evidence type="ECO:0000256" key="4">
    <source>
        <dbReference type="ARBA" id="ARBA00022723"/>
    </source>
</evidence>
<dbReference type="InterPro" id="IPR013083">
    <property type="entry name" value="Znf_RING/FYVE/PHD"/>
</dbReference>
<dbReference type="CDD" id="cd16650">
    <property type="entry name" value="SP-RING_PIAS-like"/>
    <property type="match status" value="1"/>
</dbReference>
<keyword evidence="7" id="KW-0862">Zinc</keyword>
<dbReference type="GO" id="GO:0008270">
    <property type="term" value="F:zinc ion binding"/>
    <property type="evidence" value="ECO:0007669"/>
    <property type="project" value="UniProtKB-KW"/>
</dbReference>
<evidence type="ECO:0000256" key="3">
    <source>
        <dbReference type="ARBA" id="ARBA00022679"/>
    </source>
</evidence>
<feature type="compositionally biased region" description="Polar residues" evidence="9">
    <location>
        <begin position="389"/>
        <end position="401"/>
    </location>
</feature>
<evidence type="ECO:0000259" key="11">
    <source>
        <dbReference type="PROSITE" id="PS51466"/>
    </source>
</evidence>
<proteinExistence type="inferred from homology"/>
<dbReference type="Pfam" id="PF02891">
    <property type="entry name" value="zf-MIZ"/>
    <property type="match status" value="1"/>
</dbReference>
<feature type="domain" description="PINIT" evidence="11">
    <location>
        <begin position="8"/>
        <end position="180"/>
    </location>
</feature>
<dbReference type="GO" id="GO:0003712">
    <property type="term" value="F:transcription coregulator activity"/>
    <property type="evidence" value="ECO:0007669"/>
    <property type="project" value="TreeGrafter"/>
</dbReference>
<gene>
    <name evidence="12" type="ORF">DICVIV_02109</name>
</gene>
<reference evidence="12 13" key="1">
    <citation type="submission" date="2013-11" db="EMBL/GenBank/DDBJ databases">
        <title>Draft genome of the bovine lungworm Dictyocaulus viviparus.</title>
        <authorList>
            <person name="Mitreva M."/>
        </authorList>
    </citation>
    <scope>NUCLEOTIDE SEQUENCE [LARGE SCALE GENOMIC DNA]</scope>
    <source>
        <strain evidence="12 13">HannoverDv2000</strain>
    </source>
</reference>
<evidence type="ECO:0000256" key="6">
    <source>
        <dbReference type="ARBA" id="ARBA00022786"/>
    </source>
</evidence>